<gene>
    <name evidence="6" type="ORF">SDRG_07985</name>
</gene>
<keyword evidence="3" id="KW-0862">Zinc</keyword>
<dbReference type="PROSITE" id="PS50178">
    <property type="entry name" value="ZF_FYVE"/>
    <property type="match status" value="1"/>
</dbReference>
<dbReference type="STRING" id="1156394.T0QIX0"/>
<dbReference type="Gene3D" id="3.30.450.40">
    <property type="match status" value="1"/>
</dbReference>
<dbReference type="InterPro" id="IPR000306">
    <property type="entry name" value="Znf_FYVE"/>
</dbReference>
<dbReference type="SUPFAM" id="SSF57903">
    <property type="entry name" value="FYVE/PHD zinc finger"/>
    <property type="match status" value="1"/>
</dbReference>
<dbReference type="InterPro" id="IPR029016">
    <property type="entry name" value="GAF-like_dom_sf"/>
</dbReference>
<dbReference type="VEuPathDB" id="FungiDB:SDRG_07985"/>
<dbReference type="RefSeq" id="XP_008612072.1">
    <property type="nucleotide sequence ID" value="XM_008613850.1"/>
</dbReference>
<dbReference type="Pfam" id="PF01590">
    <property type="entry name" value="GAF"/>
    <property type="match status" value="1"/>
</dbReference>
<dbReference type="OMA" id="RVCEMTS"/>
<name>T0QIX0_SAPDV</name>
<dbReference type="GeneID" id="19948712"/>
<organism evidence="6 7">
    <name type="scientific">Saprolegnia diclina (strain VS20)</name>
    <dbReference type="NCBI Taxonomy" id="1156394"/>
    <lineage>
        <taxon>Eukaryota</taxon>
        <taxon>Sar</taxon>
        <taxon>Stramenopiles</taxon>
        <taxon>Oomycota</taxon>
        <taxon>Saprolegniomycetes</taxon>
        <taxon>Saprolegniales</taxon>
        <taxon>Saprolegniaceae</taxon>
        <taxon>Saprolegnia</taxon>
    </lineage>
</organism>
<dbReference type="InterPro" id="IPR017455">
    <property type="entry name" value="Znf_FYVE-rel"/>
</dbReference>
<dbReference type="CDD" id="cd00065">
    <property type="entry name" value="FYVE_like_SF"/>
    <property type="match status" value="1"/>
</dbReference>
<keyword evidence="1" id="KW-0479">Metal-binding</keyword>
<dbReference type="InterPro" id="IPR003018">
    <property type="entry name" value="GAF"/>
</dbReference>
<dbReference type="EMBL" id="JH767154">
    <property type="protein sequence ID" value="EQC34666.1"/>
    <property type="molecule type" value="Genomic_DNA"/>
</dbReference>
<dbReference type="InterPro" id="IPR011011">
    <property type="entry name" value="Znf_FYVE_PHD"/>
</dbReference>
<dbReference type="PANTHER" id="PTHR43102:SF2">
    <property type="entry name" value="GAF DOMAIN-CONTAINING PROTEIN"/>
    <property type="match status" value="1"/>
</dbReference>
<dbReference type="InterPro" id="IPR013083">
    <property type="entry name" value="Znf_RING/FYVE/PHD"/>
</dbReference>
<dbReference type="AlphaFoldDB" id="T0QIX0"/>
<evidence type="ECO:0000256" key="2">
    <source>
        <dbReference type="ARBA" id="ARBA00022771"/>
    </source>
</evidence>
<sequence>MVPATQGKKPPLLVHASRIHHDWMRHASECIICSKPFSLLRRRHHCHICGGIVCRSCSEHETLIVLPVMQVLHSVRVCVVCLDQCDTNGAPGEYVPRHKPEAAWSNAWPEPPTPPDEPARLQFLDQIAQHFSAWHEFDRVCEMTSSLLKTPVMAISIIDATHQHFAARMGLVQADISRHVSLCAHVLCSKAPTAVPDLTQSALYRRNPMVAGPANVRFYASVPLLSPPNALVLGTVFVMDTTPRTLSECEEALRLLAQVAHAVMLRIESDEVATAGRLQAIEDMMTRTRQQVDHMTTMSQR</sequence>
<accession>T0QIX0</accession>
<dbReference type="OrthoDB" id="303614at2759"/>
<evidence type="ECO:0000313" key="6">
    <source>
        <dbReference type="EMBL" id="EQC34666.1"/>
    </source>
</evidence>
<dbReference type="SUPFAM" id="SSF55781">
    <property type="entry name" value="GAF domain-like"/>
    <property type="match status" value="1"/>
</dbReference>
<dbReference type="SMART" id="SM00064">
    <property type="entry name" value="FYVE"/>
    <property type="match status" value="1"/>
</dbReference>
<evidence type="ECO:0000256" key="3">
    <source>
        <dbReference type="ARBA" id="ARBA00022833"/>
    </source>
</evidence>
<keyword evidence="2 4" id="KW-0863">Zinc-finger</keyword>
<dbReference type="Pfam" id="PF01363">
    <property type="entry name" value="FYVE"/>
    <property type="match status" value="1"/>
</dbReference>
<dbReference type="eggNOG" id="KOG1818">
    <property type="taxonomic scope" value="Eukaryota"/>
</dbReference>
<dbReference type="Proteomes" id="UP000030762">
    <property type="component" value="Unassembled WGS sequence"/>
</dbReference>
<evidence type="ECO:0000256" key="1">
    <source>
        <dbReference type="ARBA" id="ARBA00022723"/>
    </source>
</evidence>
<protein>
    <recommendedName>
        <fullName evidence="5">FYVE-type domain-containing protein</fullName>
    </recommendedName>
</protein>
<evidence type="ECO:0000256" key="4">
    <source>
        <dbReference type="PROSITE-ProRule" id="PRU00091"/>
    </source>
</evidence>
<dbReference type="PANTHER" id="PTHR43102">
    <property type="entry name" value="SLR1143 PROTEIN"/>
    <property type="match status" value="1"/>
</dbReference>
<dbReference type="InParanoid" id="T0QIX0"/>
<dbReference type="GO" id="GO:0008270">
    <property type="term" value="F:zinc ion binding"/>
    <property type="evidence" value="ECO:0007669"/>
    <property type="project" value="UniProtKB-KW"/>
</dbReference>
<proteinExistence type="predicted"/>
<keyword evidence="7" id="KW-1185">Reference proteome</keyword>
<feature type="domain" description="FYVE-type" evidence="5">
    <location>
        <begin position="24"/>
        <end position="86"/>
    </location>
</feature>
<evidence type="ECO:0000259" key="5">
    <source>
        <dbReference type="PROSITE" id="PS50178"/>
    </source>
</evidence>
<dbReference type="Gene3D" id="3.30.40.10">
    <property type="entry name" value="Zinc/RING finger domain, C3HC4 (zinc finger)"/>
    <property type="match status" value="1"/>
</dbReference>
<reference evidence="6 7" key="1">
    <citation type="submission" date="2012-04" db="EMBL/GenBank/DDBJ databases">
        <title>The Genome Sequence of Saprolegnia declina VS20.</title>
        <authorList>
            <consortium name="The Broad Institute Genome Sequencing Platform"/>
            <person name="Russ C."/>
            <person name="Nusbaum C."/>
            <person name="Tyler B."/>
            <person name="van West P."/>
            <person name="Dieguez-Uribeondo J."/>
            <person name="de Bruijn I."/>
            <person name="Tripathy S."/>
            <person name="Jiang R."/>
            <person name="Young S.K."/>
            <person name="Zeng Q."/>
            <person name="Gargeya S."/>
            <person name="Fitzgerald M."/>
            <person name="Haas B."/>
            <person name="Abouelleil A."/>
            <person name="Alvarado L."/>
            <person name="Arachchi H.M."/>
            <person name="Berlin A."/>
            <person name="Chapman S.B."/>
            <person name="Goldberg J."/>
            <person name="Griggs A."/>
            <person name="Gujja S."/>
            <person name="Hansen M."/>
            <person name="Howarth C."/>
            <person name="Imamovic A."/>
            <person name="Larimer J."/>
            <person name="McCowen C."/>
            <person name="Montmayeur A."/>
            <person name="Murphy C."/>
            <person name="Neiman D."/>
            <person name="Pearson M."/>
            <person name="Priest M."/>
            <person name="Roberts A."/>
            <person name="Saif S."/>
            <person name="Shea T."/>
            <person name="Sisk P."/>
            <person name="Sykes S."/>
            <person name="Wortman J."/>
            <person name="Nusbaum C."/>
            <person name="Birren B."/>
        </authorList>
    </citation>
    <scope>NUCLEOTIDE SEQUENCE [LARGE SCALE GENOMIC DNA]</scope>
    <source>
        <strain evidence="6 7">VS20</strain>
    </source>
</reference>
<evidence type="ECO:0000313" key="7">
    <source>
        <dbReference type="Proteomes" id="UP000030762"/>
    </source>
</evidence>